<accession>K8E9A6</accession>
<keyword evidence="2" id="KW-0676">Redox-active center</keyword>
<dbReference type="PANTHER" id="PTHR45663">
    <property type="entry name" value="GEO12009P1"/>
    <property type="match status" value="1"/>
</dbReference>
<dbReference type="STRING" id="1121428.DESHY_160252"/>
<keyword evidence="5" id="KW-1185">Reference proteome</keyword>
<organism evidence="4 5">
    <name type="scientific">Desulforamulus hydrothermalis Lam5 = DSM 18033</name>
    <dbReference type="NCBI Taxonomy" id="1121428"/>
    <lineage>
        <taxon>Bacteria</taxon>
        <taxon>Bacillati</taxon>
        <taxon>Bacillota</taxon>
        <taxon>Clostridia</taxon>
        <taxon>Eubacteriales</taxon>
        <taxon>Peptococcaceae</taxon>
        <taxon>Desulforamulus</taxon>
    </lineage>
</organism>
<dbReference type="GO" id="GO:0005737">
    <property type="term" value="C:cytoplasm"/>
    <property type="evidence" value="ECO:0007669"/>
    <property type="project" value="TreeGrafter"/>
</dbReference>
<dbReference type="Pfam" id="PF00085">
    <property type="entry name" value="Thioredoxin"/>
    <property type="match status" value="1"/>
</dbReference>
<evidence type="ECO:0000313" key="4">
    <source>
        <dbReference type="EMBL" id="CCO08128.1"/>
    </source>
</evidence>
<dbReference type="EMBL" id="CAOS01000008">
    <property type="protein sequence ID" value="CCO08128.1"/>
    <property type="molecule type" value="Genomic_DNA"/>
</dbReference>
<dbReference type="PROSITE" id="PS51352">
    <property type="entry name" value="THIOREDOXIN_2"/>
    <property type="match status" value="1"/>
</dbReference>
<comment type="similarity">
    <text evidence="1">Belongs to the thioredoxin family.</text>
</comment>
<dbReference type="InterPro" id="IPR013766">
    <property type="entry name" value="Thioredoxin_domain"/>
</dbReference>
<evidence type="ECO:0000256" key="2">
    <source>
        <dbReference type="ARBA" id="ARBA00023284"/>
    </source>
</evidence>
<reference evidence="4 5" key="1">
    <citation type="journal article" date="2013" name="Genome Announc.">
        <title>Genome Sequence of the Sulfate-Reducing Bacterium Desulfotomaculum hydrothermale Lam5(T).</title>
        <authorList>
            <person name="Amin O."/>
            <person name="Fardeau M.L."/>
            <person name="Valette O."/>
            <person name="Hirschler-Rea A."/>
            <person name="Barbe V."/>
            <person name="Medigue C."/>
            <person name="Vacherie B."/>
            <person name="Ollivier B."/>
            <person name="Bertin P.N."/>
            <person name="Dolla A."/>
        </authorList>
    </citation>
    <scope>NUCLEOTIDE SEQUENCE [LARGE SCALE GENOMIC DNA]</scope>
    <source>
        <strain evidence="5">Lam5 / DSM 18033</strain>
    </source>
</reference>
<dbReference type="AlphaFoldDB" id="K8E9A6"/>
<evidence type="ECO:0000256" key="1">
    <source>
        <dbReference type="ARBA" id="ARBA00008987"/>
    </source>
</evidence>
<name>K8E9A6_9FIRM</name>
<dbReference type="Gene3D" id="3.40.30.10">
    <property type="entry name" value="Glutaredoxin"/>
    <property type="match status" value="1"/>
</dbReference>
<sequence>MGYETFQRLTPYNFDDCTFESSTPSLVFFAAERCNICKELLPIVEDLVSYYAGRLNVYYVDVDKYVELHKRFGLKGIPQLLIFKDYEYKKRIGGLHEKEDIIEMIDSIINKNE</sequence>
<dbReference type="GO" id="GO:0015035">
    <property type="term" value="F:protein-disulfide reductase activity"/>
    <property type="evidence" value="ECO:0007669"/>
    <property type="project" value="TreeGrafter"/>
</dbReference>
<evidence type="ECO:0000313" key="5">
    <source>
        <dbReference type="Proteomes" id="UP000009315"/>
    </source>
</evidence>
<protein>
    <submittedName>
        <fullName evidence="4">Thioredoxin domain-containing protein</fullName>
    </submittedName>
</protein>
<comment type="caution">
    <text evidence="4">The sequence shown here is derived from an EMBL/GenBank/DDBJ whole genome shotgun (WGS) entry which is preliminary data.</text>
</comment>
<gene>
    <name evidence="4" type="ORF">DESHY_160252</name>
</gene>
<feature type="domain" description="Thioredoxin" evidence="3">
    <location>
        <begin position="1"/>
        <end position="110"/>
    </location>
</feature>
<dbReference type="eggNOG" id="COG0526">
    <property type="taxonomic scope" value="Bacteria"/>
</dbReference>
<dbReference type="PANTHER" id="PTHR45663:SF11">
    <property type="entry name" value="GEO12009P1"/>
    <property type="match status" value="1"/>
</dbReference>
<dbReference type="CDD" id="cd02947">
    <property type="entry name" value="TRX_family"/>
    <property type="match status" value="1"/>
</dbReference>
<evidence type="ECO:0000259" key="3">
    <source>
        <dbReference type="PROSITE" id="PS51352"/>
    </source>
</evidence>
<proteinExistence type="inferred from homology"/>
<dbReference type="InterPro" id="IPR036249">
    <property type="entry name" value="Thioredoxin-like_sf"/>
</dbReference>
<dbReference type="SUPFAM" id="SSF52833">
    <property type="entry name" value="Thioredoxin-like"/>
    <property type="match status" value="1"/>
</dbReference>
<dbReference type="Proteomes" id="UP000009315">
    <property type="component" value="Unassembled WGS sequence"/>
</dbReference>
<dbReference type="RefSeq" id="WP_008411361.1">
    <property type="nucleotide sequence ID" value="NZ_CAOS01000008.1"/>
</dbReference>